<dbReference type="CDD" id="cd01709">
    <property type="entry name" value="RT_like_1"/>
    <property type="match status" value="1"/>
</dbReference>
<evidence type="ECO:0000256" key="4">
    <source>
        <dbReference type="SAM" id="MobiDB-lite"/>
    </source>
</evidence>
<sequence length="1180" mass="132961">MSSTGGVFSETLQSITTTKLTELSKKRAIYEGQKSTTLESLRLETDQKARIHKLVDGIQKCFAIKVYAGRILDPPANDANIVIKLKNIVRFLEQARHDPSISSKLMQDWENTMLQQLNVQSLKYQYATLYGQLVTEWLSEEKETLLNTDSGADMMEGYESISKLENKERDESRAVWETLVFSPLDTDQMAITTYLRNLFGRNGANKEIATALEGIRGKVRHAEMRMANADQFTEATLRWTIDGLLSSDLLTDEKRGVLKDFLKNPVILNEVADVLNMRIAALDTWSWDSEVAIEQRRHVNGNYHIYMHEDLLQAIFLQYIGVGWSVTFKEIFNAFADSKGAWKSPRTSISKLDKQRREYFLGPQQKIPSLQSKRQGIYRSIYFMSLLMPSVTASLESQQGEEEAEYESYGKRKRVHARTMQTARRSTGGEAPRRQLASKAARKLAPSPGPIMRSDKDFEDEDEDTKPKTRMEKKQFLLHLLSSEIIVNTCLHGELTCTRAEFDQWGPSLPHSTIFAVLSFFGFTDRWLRFFRRFLEAPLKFMQDGTDAQSRNRKRGVPQSHVLSEVFGEIVLFALDYAVNQVADGAQLHRMENDFWVWSPSHQTVVKAWSAVTTFSEVMGVTLNEAKTGTVRIVQDKTSPAEIDPALPTGEIRWGFLILDPITGQFVIDQTMVDRHIDELQKQLADKKSVFAWIQAWNTYAGTFFSSNFGKPANCFGRAHVDMILATLERIQRRIFTDGSSVVQYLKNIIQERFGISDIPDGYLYFTTDLGGLELQNPFIELLQIRDSVLQTPQSVITSTFLRNEQEAYRSAKATFDQNLVPRYSNEYPDFKPQDHETFFSFEEFVKFREDFDCEESEESLSSCFVQLLGTPDQESVNASAVDLLHINKLAPMNLSGGISGQWIAMTPYWKWVVMLYGPDMVERFGGLNIVDKGLLPIGMFDYLHMLPISSSSWTRAALRRVITSTRNPTPRDAHINKAHIGATARTTKHIIIPCSGIGRAVDVLKQHILNNHPVGGIPRRAPIQVILLQVNAIDGDVADADVGVQDVGDEARRVEVGLDARAVLRVEDLAVGKESRGSAKKAYRDVGHVVVALPAYRANTQAMAAVTIHVIDGDAVAARHGDAVVLVDDHAVTDGEVRARADVEAVRVVRRCEARAARVRRIAGRVVQVQIVHLHVGTA</sequence>
<dbReference type="GO" id="GO:0003677">
    <property type="term" value="F:DNA binding"/>
    <property type="evidence" value="ECO:0007669"/>
    <property type="project" value="InterPro"/>
</dbReference>
<evidence type="ECO:0008006" key="7">
    <source>
        <dbReference type="Google" id="ProtNLM"/>
    </source>
</evidence>
<proteinExistence type="predicted"/>
<name>A0A3D8R5L1_9HELO</name>
<feature type="region of interest" description="Disordered" evidence="4">
    <location>
        <begin position="397"/>
        <end position="469"/>
    </location>
</feature>
<organism evidence="5 6">
    <name type="scientific">Coleophoma cylindrospora</name>
    <dbReference type="NCBI Taxonomy" id="1849047"/>
    <lineage>
        <taxon>Eukaryota</taxon>
        <taxon>Fungi</taxon>
        <taxon>Dikarya</taxon>
        <taxon>Ascomycota</taxon>
        <taxon>Pezizomycotina</taxon>
        <taxon>Leotiomycetes</taxon>
        <taxon>Helotiales</taxon>
        <taxon>Dermateaceae</taxon>
        <taxon>Coleophoma</taxon>
    </lineage>
</organism>
<comment type="caution">
    <text evidence="5">The sequence shown here is derived from an EMBL/GenBank/DDBJ whole genome shotgun (WGS) entry which is preliminary data.</text>
</comment>
<dbReference type="Proteomes" id="UP000256645">
    <property type="component" value="Unassembled WGS sequence"/>
</dbReference>
<evidence type="ECO:0000256" key="3">
    <source>
        <dbReference type="ARBA" id="ARBA00023269"/>
    </source>
</evidence>
<evidence type="ECO:0000313" key="5">
    <source>
        <dbReference type="EMBL" id="RDW69286.1"/>
    </source>
</evidence>
<dbReference type="GO" id="GO:0030527">
    <property type="term" value="F:structural constituent of chromatin"/>
    <property type="evidence" value="ECO:0007669"/>
    <property type="project" value="InterPro"/>
</dbReference>
<dbReference type="STRING" id="1849047.A0A3D8R5L1"/>
<dbReference type="GO" id="GO:0000786">
    <property type="term" value="C:nucleosome"/>
    <property type="evidence" value="ECO:0007669"/>
    <property type="project" value="UniProtKB-KW"/>
</dbReference>
<evidence type="ECO:0000313" key="6">
    <source>
        <dbReference type="Proteomes" id="UP000256645"/>
    </source>
</evidence>
<dbReference type="PRINTS" id="PR00622">
    <property type="entry name" value="HISTONEH3"/>
</dbReference>
<dbReference type="PANTHER" id="PTHR37015">
    <property type="entry name" value="REVERSE TRANSCRIPTASE DOMAIN-CONTAINING PROTEIN"/>
    <property type="match status" value="1"/>
</dbReference>
<dbReference type="AlphaFoldDB" id="A0A3D8R5L1"/>
<protein>
    <recommendedName>
        <fullName evidence="7">Reverse transcriptase domain-containing protein</fullName>
    </recommendedName>
</protein>
<evidence type="ECO:0000256" key="2">
    <source>
        <dbReference type="ARBA" id="ARBA00022454"/>
    </source>
</evidence>
<keyword evidence="2" id="KW-0158">Chromosome</keyword>
<dbReference type="PANTHER" id="PTHR37015:SF2">
    <property type="entry name" value="REVERSE TRANSCRIPTASE DOMAIN-CONTAINING PROTEIN"/>
    <property type="match status" value="1"/>
</dbReference>
<accession>A0A3D8R5L1</accession>
<dbReference type="EMBL" id="PDLM01000009">
    <property type="protein sequence ID" value="RDW69286.1"/>
    <property type="molecule type" value="Genomic_DNA"/>
</dbReference>
<keyword evidence="3" id="KW-0544">Nucleosome core</keyword>
<dbReference type="InterPro" id="IPR000164">
    <property type="entry name" value="Histone_H3/CENP-A"/>
</dbReference>
<comment type="subcellular location">
    <subcellularLocation>
        <location evidence="1">Chromosome</location>
    </subcellularLocation>
</comment>
<keyword evidence="3" id="KW-0238">DNA-binding</keyword>
<keyword evidence="6" id="KW-1185">Reference proteome</keyword>
<gene>
    <name evidence="5" type="ORF">BP6252_08306</name>
</gene>
<dbReference type="OrthoDB" id="74545at2759"/>
<reference evidence="5 6" key="1">
    <citation type="journal article" date="2018" name="IMA Fungus">
        <title>IMA Genome-F 9: Draft genome sequence of Annulohypoxylon stygium, Aspergillus mulundensis, Berkeleyomyces basicola (syn. Thielaviopsis basicola), Ceratocystis smalleyi, two Cercospora beticola strains, Coleophoma cylindrospora, Fusarium fracticaudum, Phialophora cf. hyalina, and Morchella septimelata.</title>
        <authorList>
            <person name="Wingfield B.D."/>
            <person name="Bills G.F."/>
            <person name="Dong Y."/>
            <person name="Huang W."/>
            <person name="Nel W.J."/>
            <person name="Swalarsk-Parry B.S."/>
            <person name="Vaghefi N."/>
            <person name="Wilken P.M."/>
            <person name="An Z."/>
            <person name="de Beer Z.W."/>
            <person name="De Vos L."/>
            <person name="Chen L."/>
            <person name="Duong T.A."/>
            <person name="Gao Y."/>
            <person name="Hammerbacher A."/>
            <person name="Kikkert J.R."/>
            <person name="Li Y."/>
            <person name="Li H."/>
            <person name="Li K."/>
            <person name="Li Q."/>
            <person name="Liu X."/>
            <person name="Ma X."/>
            <person name="Naidoo K."/>
            <person name="Pethybridge S.J."/>
            <person name="Sun J."/>
            <person name="Steenkamp E.T."/>
            <person name="van der Nest M.A."/>
            <person name="van Wyk S."/>
            <person name="Wingfield M.J."/>
            <person name="Xiong C."/>
            <person name="Yue Q."/>
            <person name="Zhang X."/>
        </authorList>
    </citation>
    <scope>NUCLEOTIDE SEQUENCE [LARGE SCALE GENOMIC DNA]</scope>
    <source>
        <strain evidence="5 6">BP6252</strain>
    </source>
</reference>
<evidence type="ECO:0000256" key="1">
    <source>
        <dbReference type="ARBA" id="ARBA00004286"/>
    </source>
</evidence>